<reference evidence="4" key="1">
    <citation type="journal article" date="2019" name="Int. J. Syst. Evol. Microbiol.">
        <title>The Global Catalogue of Microorganisms (GCM) 10K type strain sequencing project: providing services to taxonomists for standard genome sequencing and annotation.</title>
        <authorList>
            <consortium name="The Broad Institute Genomics Platform"/>
            <consortium name="The Broad Institute Genome Sequencing Center for Infectious Disease"/>
            <person name="Wu L."/>
            <person name="Ma J."/>
        </authorList>
    </citation>
    <scope>NUCLEOTIDE SEQUENCE [LARGE SCALE GENOMIC DNA]</scope>
    <source>
        <strain evidence="4">CCUG 56698</strain>
    </source>
</reference>
<dbReference type="Pfam" id="PF20176">
    <property type="entry name" value="DUF6541"/>
    <property type="match status" value="2"/>
</dbReference>
<keyword evidence="2" id="KW-1133">Transmembrane helix</keyword>
<keyword evidence="2" id="KW-0472">Membrane</keyword>
<feature type="region of interest" description="Disordered" evidence="1">
    <location>
        <begin position="457"/>
        <end position="498"/>
    </location>
</feature>
<feature type="transmembrane region" description="Helical" evidence="2">
    <location>
        <begin position="61"/>
        <end position="84"/>
    </location>
</feature>
<feature type="transmembrane region" description="Helical" evidence="2">
    <location>
        <begin position="605"/>
        <end position="625"/>
    </location>
</feature>
<feature type="transmembrane region" description="Helical" evidence="2">
    <location>
        <begin position="264"/>
        <end position="283"/>
    </location>
</feature>
<name>A0ABW2SNI8_9ACTO</name>
<feature type="transmembrane region" description="Helical" evidence="2">
    <location>
        <begin position="33"/>
        <end position="55"/>
    </location>
</feature>
<organism evidence="3 4">
    <name type="scientific">Schaalia naturae</name>
    <dbReference type="NCBI Taxonomy" id="635203"/>
    <lineage>
        <taxon>Bacteria</taxon>
        <taxon>Bacillati</taxon>
        <taxon>Actinomycetota</taxon>
        <taxon>Actinomycetes</taxon>
        <taxon>Actinomycetales</taxon>
        <taxon>Actinomycetaceae</taxon>
        <taxon>Schaalia</taxon>
    </lineage>
</organism>
<feature type="transmembrane region" description="Helical" evidence="2">
    <location>
        <begin position="213"/>
        <end position="233"/>
    </location>
</feature>
<keyword evidence="4" id="KW-1185">Reference proteome</keyword>
<feature type="transmembrane region" description="Helical" evidence="2">
    <location>
        <begin position="323"/>
        <end position="342"/>
    </location>
</feature>
<protein>
    <submittedName>
        <fullName evidence="3">DUF6541 family protein</fullName>
    </submittedName>
</protein>
<feature type="transmembrane region" description="Helical" evidence="2">
    <location>
        <begin position="354"/>
        <end position="374"/>
    </location>
</feature>
<accession>A0ABW2SNI8</accession>
<feature type="transmembrane region" description="Helical" evidence="2">
    <location>
        <begin position="564"/>
        <end position="584"/>
    </location>
</feature>
<dbReference type="InterPro" id="IPR046671">
    <property type="entry name" value="DUF6541"/>
</dbReference>
<keyword evidence="2" id="KW-0812">Transmembrane</keyword>
<evidence type="ECO:0000313" key="4">
    <source>
        <dbReference type="Proteomes" id="UP001596527"/>
    </source>
</evidence>
<feature type="transmembrane region" description="Helical" evidence="2">
    <location>
        <begin position="408"/>
        <end position="432"/>
    </location>
</feature>
<evidence type="ECO:0000313" key="3">
    <source>
        <dbReference type="EMBL" id="MFC7581435.1"/>
    </source>
</evidence>
<dbReference type="Proteomes" id="UP001596527">
    <property type="component" value="Unassembled WGS sequence"/>
</dbReference>
<dbReference type="RefSeq" id="WP_380974751.1">
    <property type="nucleotide sequence ID" value="NZ_JBHTEF010000001.1"/>
</dbReference>
<feature type="transmembrane region" description="Helical" evidence="2">
    <location>
        <begin position="6"/>
        <end position="26"/>
    </location>
</feature>
<evidence type="ECO:0000256" key="2">
    <source>
        <dbReference type="SAM" id="Phobius"/>
    </source>
</evidence>
<comment type="caution">
    <text evidence="3">The sequence shown here is derived from an EMBL/GenBank/DDBJ whole genome shotgun (WGS) entry which is preliminary data.</text>
</comment>
<proteinExistence type="predicted"/>
<gene>
    <name evidence="3" type="ORF">ACFQWG_09545</name>
</gene>
<dbReference type="EMBL" id="JBHTEF010000001">
    <property type="protein sequence ID" value="MFC7581435.1"/>
    <property type="molecule type" value="Genomic_DNA"/>
</dbReference>
<sequence length="778" mass="83479">MADWIVLMPLLVAMVLVAVLPGYFWIRSSIRSSVVAVAFAPALTFTLITVVSEVYHRAGVFFSAASVLPVLGVSALVGLAVFLLRRRGHPAVGVVLGDDLTARPPLAGDSPSSHAYRILPRHTRTLMWGMVALGWVVAALPLLISADPADPVQQWDSTFHMSGVWNILRTGQAQPDGGLAPLYDGRSVTYPIAWHAFTSLFSSPTTVVQASNVTNLLIMGIWVAGGAAFTAVVSTSRTAVVAAPVIAGCLLNMPADALTMYSQWPNALGVSLLPGLASVAVVLGRRIERATEVGLSGVVPHLPLAVLFALGAVGAVAAHPSSAFSLLAILFAPLLVSLWRLVRRSAWVGDWASAAVFAATAVAAIWAPLVILSSDKVRDMGDYPRHGISWLEAFSHFLTPYPPFSSSVGMGMTIAVTAVLVLLGVVATVSAARAWNRLALRAYPDLRRPFTYARPLEDGPRETVSPSLSGADGSGIEEDGPAGGAGSGEGILRAGEPEGVSRRELTRAWVERRIAIRGAFGPRPLLWPIASYLVMAGLTFLAYAPDSALRTFLTAPWYLDPRRIMEAQDLTLIPLAALGFEHAVNWLRSHRVRRADEHRSYSSGLTRIGALLGAWLLAMTLVGALDARIWAVGYVYDADHLGKPGMATTAELEMIRRMPQTLPEDALVLGDPIAGAAYTEVLGQRLAVFPQLYHTLSDAFDEAIIVNHFNEIHTNPEVCEVVLRRGITHYYQDADGYYYQSKRSDRAPGLYGVDTSTGFELVDQGGTAKLYRITACGE</sequence>
<feature type="transmembrane region" description="Helical" evidence="2">
    <location>
        <begin position="295"/>
        <end position="317"/>
    </location>
</feature>
<feature type="transmembrane region" description="Helical" evidence="2">
    <location>
        <begin position="240"/>
        <end position="258"/>
    </location>
</feature>
<feature type="transmembrane region" description="Helical" evidence="2">
    <location>
        <begin position="126"/>
        <end position="146"/>
    </location>
</feature>
<evidence type="ECO:0000256" key="1">
    <source>
        <dbReference type="SAM" id="MobiDB-lite"/>
    </source>
</evidence>
<feature type="transmembrane region" description="Helical" evidence="2">
    <location>
        <begin position="525"/>
        <end position="544"/>
    </location>
</feature>